<sequence>MITNDMVKASETGGVKPMSITGRYTRERERLLGMTDEERAFRKQWLKDQELTAREPRPVPEMYKATYNPIRRFYRAPLDKLGEAIEPMVGPKRAMYIRYFTGKFFLGVAATYWVTYYFKYNGNDWTRKGGWKIIKSRESVVPGDPGYPKLSDKCKPQDYADRGFSKTDLNL</sequence>
<feature type="transmembrane region" description="Helical" evidence="1">
    <location>
        <begin position="96"/>
        <end position="118"/>
    </location>
</feature>
<dbReference type="EMBL" id="JANEYG010000031">
    <property type="protein sequence ID" value="KAJ8917721.1"/>
    <property type="molecule type" value="Genomic_DNA"/>
</dbReference>
<keyword evidence="3" id="KW-1185">Reference proteome</keyword>
<dbReference type="InterPro" id="IPR019174">
    <property type="entry name" value="NADH_DH_b-subcmplx_su6"/>
</dbReference>
<accession>A0AAV8VV15</accession>
<evidence type="ECO:0008006" key="4">
    <source>
        <dbReference type="Google" id="ProtNLM"/>
    </source>
</evidence>
<proteinExistence type="predicted"/>
<keyword evidence="1" id="KW-0812">Transmembrane</keyword>
<evidence type="ECO:0000313" key="3">
    <source>
        <dbReference type="Proteomes" id="UP001159042"/>
    </source>
</evidence>
<dbReference type="Proteomes" id="UP001159042">
    <property type="component" value="Unassembled WGS sequence"/>
</dbReference>
<gene>
    <name evidence="2" type="ORF">NQ315_005170</name>
</gene>
<dbReference type="PANTHER" id="PTHR21106">
    <property type="entry name" value="NADH DEHYDROGENASE [UBIQUINONE] 1 BETA SUBCOMPLEX SUBUNIT 6"/>
    <property type="match status" value="1"/>
</dbReference>
<evidence type="ECO:0000256" key="1">
    <source>
        <dbReference type="SAM" id="Phobius"/>
    </source>
</evidence>
<dbReference type="Pfam" id="PF09782">
    <property type="entry name" value="NDUF_B6"/>
    <property type="match status" value="1"/>
</dbReference>
<organism evidence="2 3">
    <name type="scientific">Exocentrus adspersus</name>
    <dbReference type="NCBI Taxonomy" id="1586481"/>
    <lineage>
        <taxon>Eukaryota</taxon>
        <taxon>Metazoa</taxon>
        <taxon>Ecdysozoa</taxon>
        <taxon>Arthropoda</taxon>
        <taxon>Hexapoda</taxon>
        <taxon>Insecta</taxon>
        <taxon>Pterygota</taxon>
        <taxon>Neoptera</taxon>
        <taxon>Endopterygota</taxon>
        <taxon>Coleoptera</taxon>
        <taxon>Polyphaga</taxon>
        <taxon>Cucujiformia</taxon>
        <taxon>Chrysomeloidea</taxon>
        <taxon>Cerambycidae</taxon>
        <taxon>Lamiinae</taxon>
        <taxon>Acanthocinini</taxon>
        <taxon>Exocentrus</taxon>
    </lineage>
</organism>
<dbReference type="AlphaFoldDB" id="A0AAV8VV15"/>
<keyword evidence="1" id="KW-1133">Transmembrane helix</keyword>
<dbReference type="PANTHER" id="PTHR21106:SF2">
    <property type="entry name" value="NADH DEHYDROGENASE [UBIQUINONE] 1 BETA SUBCOMPLEX SUBUNIT 6"/>
    <property type="match status" value="1"/>
</dbReference>
<evidence type="ECO:0000313" key="2">
    <source>
        <dbReference type="EMBL" id="KAJ8917721.1"/>
    </source>
</evidence>
<dbReference type="GO" id="GO:0006120">
    <property type="term" value="P:mitochondrial electron transport, NADH to ubiquinone"/>
    <property type="evidence" value="ECO:0007669"/>
    <property type="project" value="InterPro"/>
</dbReference>
<comment type="caution">
    <text evidence="2">The sequence shown here is derived from an EMBL/GenBank/DDBJ whole genome shotgun (WGS) entry which is preliminary data.</text>
</comment>
<reference evidence="2 3" key="1">
    <citation type="journal article" date="2023" name="Insect Mol. Biol.">
        <title>Genome sequencing provides insights into the evolution of gene families encoding plant cell wall-degrading enzymes in longhorned beetles.</title>
        <authorList>
            <person name="Shin N.R."/>
            <person name="Okamura Y."/>
            <person name="Kirsch R."/>
            <person name="Pauchet Y."/>
        </authorList>
    </citation>
    <scope>NUCLEOTIDE SEQUENCE [LARGE SCALE GENOMIC DNA]</scope>
    <source>
        <strain evidence="2">EAD_L_NR</strain>
    </source>
</reference>
<name>A0AAV8VV15_9CUCU</name>
<keyword evidence="1" id="KW-0472">Membrane</keyword>
<protein>
    <recommendedName>
        <fullName evidence="4">NADH dehydrogenase [ubiquinone] 1 beta subcomplex subunit 6</fullName>
    </recommendedName>
</protein>
<dbReference type="GO" id="GO:0005739">
    <property type="term" value="C:mitochondrion"/>
    <property type="evidence" value="ECO:0007669"/>
    <property type="project" value="GOC"/>
</dbReference>